<gene>
    <name evidence="3" type="ORF">NB640_01710</name>
</gene>
<dbReference type="EMBL" id="CP098242">
    <property type="protein sequence ID" value="WAW10407.1"/>
    <property type="molecule type" value="Genomic_DNA"/>
</dbReference>
<dbReference type="InterPro" id="IPR047650">
    <property type="entry name" value="Transpos_IS110"/>
</dbReference>
<sequence length="344" mass="38866">MENRNVIGLDLAKNIFQVHIADSRGKKVKTMRLRRNQLITTLGMQSPALIGVEASGGAHHWARELQKLGHEIKIMAPQHVKPYVKGNKTDARDAEAICEAAARPAVPKIRVRNVDQQQIQALHRTRELWMKQRIATSNQARGLLTEFGYIFPVSYRKLLNDIPVWQGQPDNPGILQQLIEELYQQLLHLDQKIQHIEARLKAFLKEDPKIRLIESIPGIGLLTATAFIASFGDASSYSSGRKLASAIGLTPREYSSGEKRVRMGISRRVNPYLRSLLVHGARAVLINRKKKPENDWIEQLVARRGYNVATVALAAKNVRRIWGILQSGEVYDPDHEIKRELQSA</sequence>
<keyword evidence="4" id="KW-1185">Reference proteome</keyword>
<organism evidence="3 4">
    <name type="scientific">Oxalobacter vibrioformis</name>
    <dbReference type="NCBI Taxonomy" id="933080"/>
    <lineage>
        <taxon>Bacteria</taxon>
        <taxon>Pseudomonadati</taxon>
        <taxon>Pseudomonadota</taxon>
        <taxon>Betaproteobacteria</taxon>
        <taxon>Burkholderiales</taxon>
        <taxon>Oxalobacteraceae</taxon>
        <taxon>Oxalobacter</taxon>
    </lineage>
</organism>
<dbReference type="InterPro" id="IPR003346">
    <property type="entry name" value="Transposase_20"/>
</dbReference>
<dbReference type="GO" id="GO:0003677">
    <property type="term" value="F:DNA binding"/>
    <property type="evidence" value="ECO:0007669"/>
    <property type="project" value="InterPro"/>
</dbReference>
<protein>
    <submittedName>
        <fullName evidence="3">IS110 family transposase</fullName>
    </submittedName>
</protein>
<dbReference type="InterPro" id="IPR002525">
    <property type="entry name" value="Transp_IS110-like_N"/>
</dbReference>
<dbReference type="RefSeq" id="WP_269309419.1">
    <property type="nucleotide sequence ID" value="NZ_CP098242.1"/>
</dbReference>
<dbReference type="AlphaFoldDB" id="A0A9E9P2Y2"/>
<reference evidence="3" key="1">
    <citation type="journal article" date="2022" name="Front. Microbiol.">
        <title>New perspectives on an old grouping: The genomic and phenotypic variability of Oxalobacter formigenes and the implications for calcium oxalate stone prevention.</title>
        <authorList>
            <person name="Chmiel J.A."/>
            <person name="Carr C."/>
            <person name="Stuivenberg G.A."/>
            <person name="Venema R."/>
            <person name="Chanyi R.M."/>
            <person name="Al K.F."/>
            <person name="Giguere D."/>
            <person name="Say H."/>
            <person name="Akouris P.P."/>
            <person name="Dominguez Romero S.A."/>
            <person name="Kwong A."/>
            <person name="Tai V."/>
            <person name="Koval S.F."/>
            <person name="Razvi H."/>
            <person name="Bjazevic J."/>
            <person name="Burton J.P."/>
        </authorList>
    </citation>
    <scope>NUCLEOTIDE SEQUENCE</scope>
    <source>
        <strain evidence="3">WoOx3</strain>
    </source>
</reference>
<evidence type="ECO:0000259" key="1">
    <source>
        <dbReference type="Pfam" id="PF01548"/>
    </source>
</evidence>
<accession>A0A9E9P2Y2</accession>
<dbReference type="GO" id="GO:0004803">
    <property type="term" value="F:transposase activity"/>
    <property type="evidence" value="ECO:0007669"/>
    <property type="project" value="InterPro"/>
</dbReference>
<feature type="domain" description="Transposase IS116/IS110/IS902 C-terminal" evidence="2">
    <location>
        <begin position="211"/>
        <end position="289"/>
    </location>
</feature>
<dbReference type="GO" id="GO:0006313">
    <property type="term" value="P:DNA transposition"/>
    <property type="evidence" value="ECO:0007669"/>
    <property type="project" value="InterPro"/>
</dbReference>
<dbReference type="NCBIfam" id="NF033542">
    <property type="entry name" value="transpos_IS110"/>
    <property type="match status" value="1"/>
</dbReference>
<dbReference type="PANTHER" id="PTHR33055:SF3">
    <property type="entry name" value="PUTATIVE TRANSPOSASE FOR IS117-RELATED"/>
    <property type="match status" value="1"/>
</dbReference>
<dbReference type="Pfam" id="PF01548">
    <property type="entry name" value="DEDD_Tnp_IS110"/>
    <property type="match status" value="1"/>
</dbReference>
<evidence type="ECO:0000259" key="2">
    <source>
        <dbReference type="Pfam" id="PF02371"/>
    </source>
</evidence>
<evidence type="ECO:0000313" key="3">
    <source>
        <dbReference type="EMBL" id="WAW10407.1"/>
    </source>
</evidence>
<name>A0A9E9P2Y2_9BURK</name>
<feature type="domain" description="Transposase IS110-like N-terminal" evidence="1">
    <location>
        <begin position="7"/>
        <end position="147"/>
    </location>
</feature>
<dbReference type="Pfam" id="PF02371">
    <property type="entry name" value="Transposase_20"/>
    <property type="match status" value="1"/>
</dbReference>
<evidence type="ECO:0000313" key="4">
    <source>
        <dbReference type="Proteomes" id="UP001156215"/>
    </source>
</evidence>
<dbReference type="PANTHER" id="PTHR33055">
    <property type="entry name" value="TRANSPOSASE FOR INSERTION SEQUENCE ELEMENT IS1111A"/>
    <property type="match status" value="1"/>
</dbReference>
<dbReference type="Proteomes" id="UP001156215">
    <property type="component" value="Chromosome"/>
</dbReference>
<dbReference type="KEGG" id="ovb:NB640_01710"/>
<proteinExistence type="predicted"/>